<feature type="transmembrane region" description="Helical" evidence="5">
    <location>
        <begin position="344"/>
        <end position="363"/>
    </location>
</feature>
<dbReference type="PANTHER" id="PTHR11662:SF399">
    <property type="entry name" value="FI19708P1-RELATED"/>
    <property type="match status" value="1"/>
</dbReference>
<feature type="transmembrane region" description="Helical" evidence="5">
    <location>
        <begin position="145"/>
        <end position="167"/>
    </location>
</feature>
<protein>
    <recommendedName>
        <fullName evidence="6">Major facilitator superfamily (MFS) profile domain-containing protein</fullName>
    </recommendedName>
</protein>
<dbReference type="SUPFAM" id="SSF103473">
    <property type="entry name" value="MFS general substrate transporter"/>
    <property type="match status" value="1"/>
</dbReference>
<keyword evidence="3 5" id="KW-1133">Transmembrane helix</keyword>
<feature type="transmembrane region" description="Helical" evidence="5">
    <location>
        <begin position="375"/>
        <end position="397"/>
    </location>
</feature>
<reference evidence="7" key="1">
    <citation type="submission" date="2021-01" db="EMBL/GenBank/DDBJ databases">
        <authorList>
            <person name="Corre E."/>
            <person name="Pelletier E."/>
            <person name="Niang G."/>
            <person name="Scheremetjew M."/>
            <person name="Finn R."/>
            <person name="Kale V."/>
            <person name="Holt S."/>
            <person name="Cochrane G."/>
            <person name="Meng A."/>
            <person name="Brown T."/>
            <person name="Cohen L."/>
        </authorList>
    </citation>
    <scope>NUCLEOTIDE SEQUENCE</scope>
    <source>
        <strain evidence="7">Pbaha01</strain>
    </source>
</reference>
<feature type="domain" description="Major facilitator superfamily (MFS) profile" evidence="6">
    <location>
        <begin position="19"/>
        <end position="433"/>
    </location>
</feature>
<evidence type="ECO:0000256" key="3">
    <source>
        <dbReference type="ARBA" id="ARBA00022989"/>
    </source>
</evidence>
<dbReference type="EMBL" id="HBEG01029276">
    <property type="protein sequence ID" value="CAD8366401.1"/>
    <property type="molecule type" value="Transcribed_RNA"/>
</dbReference>
<gene>
    <name evidence="7" type="ORF">PBAH0796_LOCUS17877</name>
</gene>
<feature type="transmembrane region" description="Helical" evidence="5">
    <location>
        <begin position="21"/>
        <end position="45"/>
    </location>
</feature>
<dbReference type="Pfam" id="PF07690">
    <property type="entry name" value="MFS_1"/>
    <property type="match status" value="1"/>
</dbReference>
<comment type="subcellular location">
    <subcellularLocation>
        <location evidence="1">Membrane</location>
        <topology evidence="1">Multi-pass membrane protein</topology>
    </subcellularLocation>
</comment>
<organism evidence="7">
    <name type="scientific">Pyrodinium bahamense</name>
    <dbReference type="NCBI Taxonomy" id="73915"/>
    <lineage>
        <taxon>Eukaryota</taxon>
        <taxon>Sar</taxon>
        <taxon>Alveolata</taxon>
        <taxon>Dinophyceae</taxon>
        <taxon>Gonyaulacales</taxon>
        <taxon>Pyrocystaceae</taxon>
        <taxon>Pyrodinium</taxon>
    </lineage>
</organism>
<dbReference type="Gene3D" id="1.20.1250.20">
    <property type="entry name" value="MFS general substrate transporter like domains"/>
    <property type="match status" value="2"/>
</dbReference>
<feature type="transmembrane region" description="Helical" evidence="5">
    <location>
        <begin position="114"/>
        <end position="136"/>
    </location>
</feature>
<dbReference type="PROSITE" id="PS50850">
    <property type="entry name" value="MFS"/>
    <property type="match status" value="1"/>
</dbReference>
<dbReference type="AlphaFoldDB" id="A0A7S0ALW2"/>
<feature type="transmembrane region" description="Helical" evidence="5">
    <location>
        <begin position="57"/>
        <end position="78"/>
    </location>
</feature>
<dbReference type="InterPro" id="IPR036259">
    <property type="entry name" value="MFS_trans_sf"/>
</dbReference>
<feature type="transmembrane region" description="Helical" evidence="5">
    <location>
        <begin position="318"/>
        <end position="338"/>
    </location>
</feature>
<evidence type="ECO:0000259" key="6">
    <source>
        <dbReference type="PROSITE" id="PS50850"/>
    </source>
</evidence>
<proteinExistence type="predicted"/>
<feature type="transmembrane region" description="Helical" evidence="5">
    <location>
        <begin position="85"/>
        <end position="108"/>
    </location>
</feature>
<evidence type="ECO:0000256" key="4">
    <source>
        <dbReference type="ARBA" id="ARBA00023136"/>
    </source>
</evidence>
<evidence type="ECO:0000256" key="2">
    <source>
        <dbReference type="ARBA" id="ARBA00022692"/>
    </source>
</evidence>
<accession>A0A7S0ALW2</accession>
<dbReference type="GO" id="GO:0022857">
    <property type="term" value="F:transmembrane transporter activity"/>
    <property type="evidence" value="ECO:0007669"/>
    <property type="project" value="InterPro"/>
</dbReference>
<name>A0A7S0ALW2_9DINO</name>
<feature type="transmembrane region" description="Helical" evidence="5">
    <location>
        <begin position="409"/>
        <end position="429"/>
    </location>
</feature>
<dbReference type="PANTHER" id="PTHR11662">
    <property type="entry name" value="SOLUTE CARRIER FAMILY 17"/>
    <property type="match status" value="1"/>
</dbReference>
<keyword evidence="4 5" id="KW-0472">Membrane</keyword>
<evidence type="ECO:0000313" key="7">
    <source>
        <dbReference type="EMBL" id="CAD8366401.1"/>
    </source>
</evidence>
<dbReference type="InterPro" id="IPR050382">
    <property type="entry name" value="MFS_Na/Anion_cotransporter"/>
</dbReference>
<evidence type="ECO:0000256" key="1">
    <source>
        <dbReference type="ARBA" id="ARBA00004141"/>
    </source>
</evidence>
<dbReference type="InterPro" id="IPR011701">
    <property type="entry name" value="MFS"/>
</dbReference>
<dbReference type="InterPro" id="IPR020846">
    <property type="entry name" value="MFS_dom"/>
</dbReference>
<feature type="transmembrane region" description="Helical" evidence="5">
    <location>
        <begin position="245"/>
        <end position="266"/>
    </location>
</feature>
<keyword evidence="2 5" id="KW-0812">Transmembrane</keyword>
<sequence length="489" mass="51296">MSVQAGEGRVGSRLAARDSMVLLVFGCRLVQTVLRMAMGALVVYICEEHSCTPASKGWILSAHAFGYCTTQVLGGVLADRAGGCGVAGGALAAAGLALATTPAAAALLGLGGVVAAQVVMGIAMGPLFPATMQVLAKWLPPNERAFASTALDSGITVGSLVAVPISSALAVHFGWRPALVIYGLAAIAYSALWAKHAAERPDCCPYCSEGEQAFLASALPQTKRQPEAGADADGFLEALRHMRFWAIYVAHFAFNYSVYFINSWSATYYLEVFAMRPEHAGLHLSLPHAVNMLVKVCATPIIARAMRVCSFSDLGCRRAFSGVGFLVAAACLRLLPYAAGSASATTALFSTALGFMGLHPSGFKANYMDVTREHGGVVSGVGNTVASVASSIGPLLVSQVRASSGSWSPVFHSVAMLNLLAILIFGTLSSTTPIEEDCRSPQYTWQELRSKAQLARILGLVQRRAHAGRRHSGLVAPARCHVVHAAAEC</sequence>
<dbReference type="GO" id="GO:0016020">
    <property type="term" value="C:membrane"/>
    <property type="evidence" value="ECO:0007669"/>
    <property type="project" value="UniProtKB-SubCell"/>
</dbReference>
<evidence type="ECO:0000256" key="5">
    <source>
        <dbReference type="SAM" id="Phobius"/>
    </source>
</evidence>